<comment type="subcellular location">
    <subcellularLocation>
        <location evidence="1">Cell membrane</location>
        <topology evidence="1">Single-pass membrane protein</topology>
    </subcellularLocation>
</comment>
<dbReference type="GO" id="GO:0005886">
    <property type="term" value="C:plasma membrane"/>
    <property type="evidence" value="ECO:0007669"/>
    <property type="project" value="UniProtKB-SubCell"/>
</dbReference>
<evidence type="ECO:0000256" key="3">
    <source>
        <dbReference type="ARBA" id="ARBA00022729"/>
    </source>
</evidence>
<keyword evidence="6 10" id="KW-1133">Transmembrane helix</keyword>
<reference evidence="14" key="2">
    <citation type="submission" date="2018-07" db="EMBL/GenBank/DDBJ databases">
        <authorList>
            <person name="Quirk P.G."/>
            <person name="Krulwich T.A."/>
        </authorList>
    </citation>
    <scope>NUCLEOTIDE SEQUENCE</scope>
</reference>
<dbReference type="GO" id="GO:0007409">
    <property type="term" value="P:axonogenesis"/>
    <property type="evidence" value="ECO:0007669"/>
    <property type="project" value="TreeGrafter"/>
</dbReference>
<evidence type="ECO:0000259" key="12">
    <source>
        <dbReference type="PROSITE" id="PS50814"/>
    </source>
</evidence>
<dbReference type="Pfam" id="PF07714">
    <property type="entry name" value="PK_Tyr_Ser-Thr"/>
    <property type="match status" value="1"/>
</dbReference>
<evidence type="ECO:0000256" key="8">
    <source>
        <dbReference type="ARBA" id="ARBA00023170"/>
    </source>
</evidence>
<dbReference type="GO" id="GO:0051897">
    <property type="term" value="P:positive regulation of phosphatidylinositol 3-kinase/protein kinase B signal transduction"/>
    <property type="evidence" value="ECO:0007669"/>
    <property type="project" value="TreeGrafter"/>
</dbReference>
<keyword evidence="5" id="KW-0067">ATP-binding</keyword>
<dbReference type="InterPro" id="IPR011009">
    <property type="entry name" value="Kinase-like_dom_sf"/>
</dbReference>
<dbReference type="OMA" id="ICLMRID"/>
<evidence type="ECO:0000256" key="6">
    <source>
        <dbReference type="ARBA" id="ARBA00022989"/>
    </source>
</evidence>
<dbReference type="EMBL" id="UFQT01000055">
    <property type="protein sequence ID" value="SSX19100.1"/>
    <property type="molecule type" value="Genomic_DNA"/>
</dbReference>
<dbReference type="InterPro" id="IPR050122">
    <property type="entry name" value="RTK"/>
</dbReference>
<proteinExistence type="predicted"/>
<feature type="signal peptide" evidence="11">
    <location>
        <begin position="1"/>
        <end position="23"/>
    </location>
</feature>
<evidence type="ECO:0000256" key="5">
    <source>
        <dbReference type="ARBA" id="ARBA00022840"/>
    </source>
</evidence>
<keyword evidence="7 10" id="KW-0472">Membrane</keyword>
<dbReference type="VEuPathDB" id="VectorBase:CSON012183"/>
<protein>
    <submittedName>
        <fullName evidence="13">CSON012183 protein</fullName>
    </submittedName>
</protein>
<evidence type="ECO:0000313" key="13">
    <source>
        <dbReference type="EMBL" id="SSW98714.1"/>
    </source>
</evidence>
<dbReference type="GO" id="GO:0005524">
    <property type="term" value="F:ATP binding"/>
    <property type="evidence" value="ECO:0007669"/>
    <property type="project" value="UniProtKB-KW"/>
</dbReference>
<keyword evidence="9" id="KW-0325">Glycoprotein</keyword>
<organism evidence="13">
    <name type="scientific">Culicoides sonorensis</name>
    <name type="common">Biting midge</name>
    <dbReference type="NCBI Taxonomy" id="179676"/>
    <lineage>
        <taxon>Eukaryota</taxon>
        <taxon>Metazoa</taxon>
        <taxon>Ecdysozoa</taxon>
        <taxon>Arthropoda</taxon>
        <taxon>Hexapoda</taxon>
        <taxon>Insecta</taxon>
        <taxon>Pterygota</taxon>
        <taxon>Neoptera</taxon>
        <taxon>Endopterygota</taxon>
        <taxon>Diptera</taxon>
        <taxon>Nematocera</taxon>
        <taxon>Chironomoidea</taxon>
        <taxon>Ceratopogonidae</taxon>
        <taxon>Ceratopogoninae</taxon>
        <taxon>Culicoides</taxon>
        <taxon>Monoculicoides</taxon>
    </lineage>
</organism>
<feature type="transmembrane region" description="Helical" evidence="10">
    <location>
        <begin position="181"/>
        <end position="198"/>
    </location>
</feature>
<feature type="chain" id="PRO_5033342547" evidence="11">
    <location>
        <begin position="24"/>
        <end position="267"/>
    </location>
</feature>
<keyword evidence="8" id="KW-0675">Receptor</keyword>
<dbReference type="Gene3D" id="1.10.510.10">
    <property type="entry name" value="Transferase(Phosphotransferase) domain 1"/>
    <property type="match status" value="1"/>
</dbReference>
<dbReference type="PROSITE" id="PS50814">
    <property type="entry name" value="WIF"/>
    <property type="match status" value="1"/>
</dbReference>
<dbReference type="AlphaFoldDB" id="A0A336K182"/>
<name>A0A336K182_CULSO</name>
<dbReference type="Pfam" id="PF02019">
    <property type="entry name" value="WIF"/>
    <property type="match status" value="1"/>
</dbReference>
<keyword evidence="4" id="KW-0547">Nucleotide-binding</keyword>
<evidence type="ECO:0000256" key="11">
    <source>
        <dbReference type="SAM" id="SignalP"/>
    </source>
</evidence>
<dbReference type="SMART" id="SM00469">
    <property type="entry name" value="WIF"/>
    <property type="match status" value="1"/>
</dbReference>
<gene>
    <name evidence="13" type="primary">CSON012183</name>
</gene>
<dbReference type="InterPro" id="IPR038677">
    <property type="entry name" value="WIF_sf"/>
</dbReference>
<dbReference type="GO" id="GO:0043235">
    <property type="term" value="C:receptor complex"/>
    <property type="evidence" value="ECO:0007669"/>
    <property type="project" value="TreeGrafter"/>
</dbReference>
<dbReference type="EMBL" id="UFQS01000055">
    <property type="protein sequence ID" value="SSW98714.1"/>
    <property type="molecule type" value="Genomic_DNA"/>
</dbReference>
<dbReference type="GO" id="GO:0007169">
    <property type="term" value="P:cell surface receptor protein tyrosine kinase signaling pathway"/>
    <property type="evidence" value="ECO:0007669"/>
    <property type="project" value="TreeGrafter"/>
</dbReference>
<dbReference type="Gene3D" id="2.60.40.2170">
    <property type="entry name" value="Wnt, WIF domain"/>
    <property type="match status" value="1"/>
</dbReference>
<evidence type="ECO:0000256" key="7">
    <source>
        <dbReference type="ARBA" id="ARBA00023136"/>
    </source>
</evidence>
<dbReference type="GO" id="GO:0004672">
    <property type="term" value="F:protein kinase activity"/>
    <property type="evidence" value="ECO:0007669"/>
    <property type="project" value="InterPro"/>
</dbReference>
<reference evidence="13" key="1">
    <citation type="submission" date="2018-04" db="EMBL/GenBank/DDBJ databases">
        <authorList>
            <person name="Go L.Y."/>
            <person name="Mitchell J.A."/>
        </authorList>
    </citation>
    <scope>NUCLEOTIDE SEQUENCE</scope>
    <source>
        <tissue evidence="13">Whole organism</tissue>
    </source>
</reference>
<accession>A0A336K182</accession>
<dbReference type="FunFam" id="2.60.40.2170:FF:000005">
    <property type="entry name" value="tyrosine-protein kinase Drl"/>
    <property type="match status" value="1"/>
</dbReference>
<feature type="domain" description="WIF" evidence="12">
    <location>
        <begin position="27"/>
        <end position="158"/>
    </location>
</feature>
<evidence type="ECO:0000256" key="9">
    <source>
        <dbReference type="ARBA" id="ARBA00023180"/>
    </source>
</evidence>
<evidence type="ECO:0000256" key="1">
    <source>
        <dbReference type="ARBA" id="ARBA00004162"/>
    </source>
</evidence>
<evidence type="ECO:0000313" key="14">
    <source>
        <dbReference type="EMBL" id="SSX19100.1"/>
    </source>
</evidence>
<dbReference type="InterPro" id="IPR003306">
    <property type="entry name" value="WIF"/>
</dbReference>
<evidence type="ECO:0000256" key="4">
    <source>
        <dbReference type="ARBA" id="ARBA00022741"/>
    </source>
</evidence>
<dbReference type="PANTHER" id="PTHR24416">
    <property type="entry name" value="TYROSINE-PROTEIN KINASE RECEPTOR"/>
    <property type="match status" value="1"/>
</dbReference>
<dbReference type="PANTHER" id="PTHR24416:SF349">
    <property type="entry name" value="TYROSINE-PROTEIN KINASE RYK"/>
    <property type="match status" value="1"/>
</dbReference>
<keyword evidence="3 11" id="KW-0732">Signal</keyword>
<dbReference type="InterPro" id="IPR001245">
    <property type="entry name" value="Ser-Thr/Tyr_kinase_cat_dom"/>
</dbReference>
<evidence type="ECO:0000256" key="2">
    <source>
        <dbReference type="ARBA" id="ARBA00022692"/>
    </source>
</evidence>
<keyword evidence="2 10" id="KW-0812">Transmembrane</keyword>
<evidence type="ECO:0000256" key="10">
    <source>
        <dbReference type="SAM" id="Phobius"/>
    </source>
</evidence>
<dbReference type="SUPFAM" id="SSF56112">
    <property type="entry name" value="Protein kinase-like (PK-like)"/>
    <property type="match status" value="1"/>
</dbReference>
<sequence length="267" mass="30495">MTKLLKFIFIGLFFIINKHGVEGYLNLYLNQLEVMRLLGLSAELYYVRDGQVNEYALQFQVPVPANVRDISFTWLSKAGKPLPYRIHIITSDPEVLPRPQMNISRTGEVPTEVETFAIALRCSGIRAAEVDLSITIEITLNRATSNVTELVFRRKKICLKGENENLGLNDPLQQETVASPPSGLITLVIGGILAILLIDPFEMEHYLRDGFRLAQPVNCPDELFAIMAYCWALLPQERPTFCQLQIFLQDFYSQITRYFIMIKIKIH</sequence>
<dbReference type="GO" id="GO:0010976">
    <property type="term" value="P:positive regulation of neuron projection development"/>
    <property type="evidence" value="ECO:0007669"/>
    <property type="project" value="TreeGrafter"/>
</dbReference>